<evidence type="ECO:0000313" key="1">
    <source>
        <dbReference type="EMBL" id="GMR31348.1"/>
    </source>
</evidence>
<organism evidence="1 2">
    <name type="scientific">Pristionchus mayeri</name>
    <dbReference type="NCBI Taxonomy" id="1317129"/>
    <lineage>
        <taxon>Eukaryota</taxon>
        <taxon>Metazoa</taxon>
        <taxon>Ecdysozoa</taxon>
        <taxon>Nematoda</taxon>
        <taxon>Chromadorea</taxon>
        <taxon>Rhabditida</taxon>
        <taxon>Rhabditina</taxon>
        <taxon>Diplogasteromorpha</taxon>
        <taxon>Diplogasteroidea</taxon>
        <taxon>Neodiplogasteridae</taxon>
        <taxon>Pristionchus</taxon>
    </lineage>
</organism>
<dbReference type="AlphaFoldDB" id="A0AAN4Z3N8"/>
<reference evidence="2" key="1">
    <citation type="submission" date="2022-10" db="EMBL/GenBank/DDBJ databases">
        <title>Genome assembly of Pristionchus species.</title>
        <authorList>
            <person name="Yoshida K."/>
            <person name="Sommer R.J."/>
        </authorList>
    </citation>
    <scope>NUCLEOTIDE SEQUENCE [LARGE SCALE GENOMIC DNA]</scope>
    <source>
        <strain evidence="2">RS5460</strain>
    </source>
</reference>
<name>A0AAN4Z3N8_9BILA</name>
<feature type="non-terminal residue" evidence="1">
    <location>
        <position position="1"/>
    </location>
</feature>
<accession>A0AAN4Z3N8</accession>
<protein>
    <submittedName>
        <fullName evidence="1">Uncharacterized protein</fullName>
    </submittedName>
</protein>
<evidence type="ECO:0000313" key="2">
    <source>
        <dbReference type="Proteomes" id="UP001328107"/>
    </source>
</evidence>
<keyword evidence="2" id="KW-1185">Reference proteome</keyword>
<comment type="caution">
    <text evidence="1">The sequence shown here is derived from an EMBL/GenBank/DDBJ whole genome shotgun (WGS) entry which is preliminary data.</text>
</comment>
<dbReference type="EMBL" id="BTRK01000001">
    <property type="protein sequence ID" value="GMR31348.1"/>
    <property type="molecule type" value="Genomic_DNA"/>
</dbReference>
<dbReference type="Proteomes" id="UP001328107">
    <property type="component" value="Unassembled WGS sequence"/>
</dbReference>
<gene>
    <name evidence="1" type="ORF">PMAYCL1PPCAC_01543</name>
</gene>
<sequence length="87" mass="9678">REGEDEAIVRDDGLISRSENRAAGQKVQDKIGCHDEQAMHSRFDELSLFYLSGPPLSHVFSLLLTKDIQGLVQRSGGVRGIHLVFTE</sequence>
<proteinExistence type="predicted"/>